<evidence type="ECO:0000313" key="3">
    <source>
        <dbReference type="Proteomes" id="UP001206128"/>
    </source>
</evidence>
<organism evidence="2 3">
    <name type="scientific">Goodfellowiella coeruleoviolacea</name>
    <dbReference type="NCBI Taxonomy" id="334858"/>
    <lineage>
        <taxon>Bacteria</taxon>
        <taxon>Bacillati</taxon>
        <taxon>Actinomycetota</taxon>
        <taxon>Actinomycetes</taxon>
        <taxon>Pseudonocardiales</taxon>
        <taxon>Pseudonocardiaceae</taxon>
        <taxon>Goodfellowiella</taxon>
    </lineage>
</organism>
<dbReference type="AlphaFoldDB" id="A0AAE3GE09"/>
<comment type="caution">
    <text evidence="2">The sequence shown here is derived from an EMBL/GenBank/DDBJ whole genome shotgun (WGS) entry which is preliminary data.</text>
</comment>
<feature type="transmembrane region" description="Helical" evidence="1">
    <location>
        <begin position="32"/>
        <end position="49"/>
    </location>
</feature>
<accession>A0AAE3GE09</accession>
<keyword evidence="1" id="KW-1133">Transmembrane helix</keyword>
<dbReference type="EMBL" id="JAMTCK010000007">
    <property type="protein sequence ID" value="MCP2166532.1"/>
    <property type="molecule type" value="Genomic_DNA"/>
</dbReference>
<name>A0AAE3GE09_9PSEU</name>
<evidence type="ECO:0000313" key="2">
    <source>
        <dbReference type="EMBL" id="MCP2166532.1"/>
    </source>
</evidence>
<evidence type="ECO:0000256" key="1">
    <source>
        <dbReference type="SAM" id="Phobius"/>
    </source>
</evidence>
<keyword evidence="1" id="KW-0812">Transmembrane</keyword>
<dbReference type="Proteomes" id="UP001206128">
    <property type="component" value="Unassembled WGS sequence"/>
</dbReference>
<keyword evidence="3" id="KW-1185">Reference proteome</keyword>
<dbReference type="RefSeq" id="WP_253772493.1">
    <property type="nucleotide sequence ID" value="NZ_JAMTCK010000007.1"/>
</dbReference>
<gene>
    <name evidence="2" type="ORF">LX83_003400</name>
</gene>
<sequence length="59" mass="5813">MSTKARAALLTAGTLFLLTAVALCLIPQAGAGVLLAMVAAYALVGVALAPHPAASPARR</sequence>
<proteinExistence type="predicted"/>
<keyword evidence="1" id="KW-0472">Membrane</keyword>
<reference evidence="2" key="1">
    <citation type="submission" date="2022-06" db="EMBL/GenBank/DDBJ databases">
        <title>Genomic Encyclopedia of Archaeal and Bacterial Type Strains, Phase II (KMG-II): from individual species to whole genera.</title>
        <authorList>
            <person name="Goeker M."/>
        </authorList>
    </citation>
    <scope>NUCLEOTIDE SEQUENCE</scope>
    <source>
        <strain evidence="2">DSM 43935</strain>
    </source>
</reference>
<protein>
    <submittedName>
        <fullName evidence="2">Uncharacterized protein</fullName>
    </submittedName>
</protein>